<dbReference type="InterPro" id="IPR037401">
    <property type="entry name" value="SnoaL-like"/>
</dbReference>
<dbReference type="Pfam" id="PF12680">
    <property type="entry name" value="SnoaL_2"/>
    <property type="match status" value="1"/>
</dbReference>
<comment type="caution">
    <text evidence="2">The sequence shown here is derived from an EMBL/GenBank/DDBJ whole genome shotgun (WGS) entry which is preliminary data.</text>
</comment>
<accession>A0ABY1Q8S8</accession>
<dbReference type="InterPro" id="IPR032710">
    <property type="entry name" value="NTF2-like_dom_sf"/>
</dbReference>
<proteinExistence type="predicted"/>
<feature type="domain" description="SnoaL-like" evidence="1">
    <location>
        <begin position="9"/>
        <end position="107"/>
    </location>
</feature>
<dbReference type="Proteomes" id="UP001158049">
    <property type="component" value="Unassembled WGS sequence"/>
</dbReference>
<dbReference type="Gene3D" id="3.10.450.50">
    <property type="match status" value="1"/>
</dbReference>
<evidence type="ECO:0000313" key="2">
    <source>
        <dbReference type="EMBL" id="SMP62263.1"/>
    </source>
</evidence>
<dbReference type="EMBL" id="FXUL01000008">
    <property type="protein sequence ID" value="SMP62263.1"/>
    <property type="molecule type" value="Genomic_DNA"/>
</dbReference>
<reference evidence="2 3" key="1">
    <citation type="submission" date="2017-05" db="EMBL/GenBank/DDBJ databases">
        <authorList>
            <person name="Varghese N."/>
            <person name="Submissions S."/>
        </authorList>
    </citation>
    <scope>NUCLEOTIDE SEQUENCE [LARGE SCALE GENOMIC DNA]</scope>
    <source>
        <strain evidence="2 3">DSM 26001</strain>
    </source>
</reference>
<dbReference type="RefSeq" id="WP_283442579.1">
    <property type="nucleotide sequence ID" value="NZ_FXUL01000008.1"/>
</dbReference>
<keyword evidence="3" id="KW-1185">Reference proteome</keyword>
<gene>
    <name evidence="2" type="ORF">SAMN06295970_10875</name>
</gene>
<dbReference type="SUPFAM" id="SSF54427">
    <property type="entry name" value="NTF2-like"/>
    <property type="match status" value="1"/>
</dbReference>
<protein>
    <submittedName>
        <fullName evidence="2">SnoaL-like domain-containing protein</fullName>
    </submittedName>
</protein>
<evidence type="ECO:0000259" key="1">
    <source>
        <dbReference type="Pfam" id="PF12680"/>
    </source>
</evidence>
<organism evidence="2 3">
    <name type="scientific">Noviherbaspirillum suwonense</name>
    <dbReference type="NCBI Taxonomy" id="1224511"/>
    <lineage>
        <taxon>Bacteria</taxon>
        <taxon>Pseudomonadati</taxon>
        <taxon>Pseudomonadota</taxon>
        <taxon>Betaproteobacteria</taxon>
        <taxon>Burkholderiales</taxon>
        <taxon>Oxalobacteraceae</taxon>
        <taxon>Noviherbaspirillum</taxon>
    </lineage>
</organism>
<sequence length="122" mass="13216">MKSAAEFANQYLAAWNETDDARRRQLVEQTFSPAASYQDPLMEGHGHDGIAAMIAAAQSHFPGHRFTLRGTPDGYKQVVRFSWALGIPGQEPVAYGTDVATTSDGRFDNVAGFLDTAQAQPA</sequence>
<name>A0ABY1Q8S8_9BURK</name>
<evidence type="ECO:0000313" key="3">
    <source>
        <dbReference type="Proteomes" id="UP001158049"/>
    </source>
</evidence>